<dbReference type="Proteomes" id="UP001153714">
    <property type="component" value="Chromosome 4"/>
</dbReference>
<evidence type="ECO:0000313" key="2">
    <source>
        <dbReference type="EMBL" id="CAG9792155.1"/>
    </source>
</evidence>
<sequence>MITTGRAEFKSMGNDYEYLPLVKSGVVLVKEQTAIDDMMYADYLTKAREGVEEADSLIFIVQAGIIDFLERRDLPSTKICPLNLQSKDRQLRNSDLIMTYMIMIVGISSAVALFIGEVITKRYVRVNVTKNSKHKHKKARFNNNPKIYYDDSRPPPYESIFGKNGKFKVTENSKPKIINGREYLVVNAANGDTRLIPVRTPSAFLYYMDK</sequence>
<reference evidence="2" key="2">
    <citation type="submission" date="2022-10" db="EMBL/GenBank/DDBJ databases">
        <authorList>
            <consortium name="ENA_rothamsted_submissions"/>
            <consortium name="culmorum"/>
            <person name="King R."/>
        </authorList>
    </citation>
    <scope>NUCLEOTIDE SEQUENCE</scope>
</reference>
<keyword evidence="3" id="KW-1185">Reference proteome</keyword>
<gene>
    <name evidence="2" type="ORF">DIATSA_LOCUS9713</name>
</gene>
<evidence type="ECO:0000313" key="3">
    <source>
        <dbReference type="Proteomes" id="UP001153714"/>
    </source>
</evidence>
<evidence type="ECO:0000256" key="1">
    <source>
        <dbReference type="SAM" id="Phobius"/>
    </source>
</evidence>
<protein>
    <submittedName>
        <fullName evidence="2">Uncharacterized protein</fullName>
    </submittedName>
</protein>
<reference evidence="2" key="1">
    <citation type="submission" date="2021-12" db="EMBL/GenBank/DDBJ databases">
        <authorList>
            <person name="King R."/>
        </authorList>
    </citation>
    <scope>NUCLEOTIDE SEQUENCE</scope>
</reference>
<organism evidence="2 3">
    <name type="scientific">Diatraea saccharalis</name>
    <name type="common">sugarcane borer</name>
    <dbReference type="NCBI Taxonomy" id="40085"/>
    <lineage>
        <taxon>Eukaryota</taxon>
        <taxon>Metazoa</taxon>
        <taxon>Ecdysozoa</taxon>
        <taxon>Arthropoda</taxon>
        <taxon>Hexapoda</taxon>
        <taxon>Insecta</taxon>
        <taxon>Pterygota</taxon>
        <taxon>Neoptera</taxon>
        <taxon>Endopterygota</taxon>
        <taxon>Lepidoptera</taxon>
        <taxon>Glossata</taxon>
        <taxon>Ditrysia</taxon>
        <taxon>Pyraloidea</taxon>
        <taxon>Crambidae</taxon>
        <taxon>Crambinae</taxon>
        <taxon>Diatraea</taxon>
    </lineage>
</organism>
<accession>A0A9N9R959</accession>
<name>A0A9N9R959_9NEOP</name>
<dbReference type="OrthoDB" id="5984008at2759"/>
<keyword evidence="1" id="KW-1133">Transmembrane helix</keyword>
<feature type="transmembrane region" description="Helical" evidence="1">
    <location>
        <begin position="96"/>
        <end position="115"/>
    </location>
</feature>
<dbReference type="EMBL" id="OU893335">
    <property type="protein sequence ID" value="CAG9792155.1"/>
    <property type="molecule type" value="Genomic_DNA"/>
</dbReference>
<proteinExistence type="predicted"/>
<keyword evidence="1" id="KW-0812">Transmembrane</keyword>
<keyword evidence="1" id="KW-0472">Membrane</keyword>
<dbReference type="AlphaFoldDB" id="A0A9N9R959"/>